<gene>
    <name evidence="2" type="ORF">B0J11DRAFT_100786</name>
</gene>
<feature type="region of interest" description="Disordered" evidence="1">
    <location>
        <begin position="31"/>
        <end position="73"/>
    </location>
</feature>
<dbReference type="EMBL" id="JAGMWT010000014">
    <property type="protein sequence ID" value="KAH7116782.1"/>
    <property type="molecule type" value="Genomic_DNA"/>
</dbReference>
<dbReference type="OrthoDB" id="3785702at2759"/>
<sequence>MTWRPMYQQPVLILMKKSVQATDFVLDGEKELSERSTPIVHSHSEPTPTLSNAMDIANDRRSDKESRNESRDVLCTPLVSVPLRAHIRVAGTGTRRSGSTLCSSPTTSRPSSPCTASRPSLTSTATSASLFTIDLHPEHKQPDTPSRRPSILSRLRSSISATSAIQNRSRRPSVHPCDFRKPPEYPEKHFIDSVGMVIPGVCNRNPCSHPLSHFVINWRLCEPIEYTTALADHGITYTDYCLLLTALANFVDEMPNELKRKPRRTDWWWNPKHWGSNDGSREDLPEDLEWKSRKAARRHDSIDSLEQFKKSERKADALNGLLADITFNWRARGLPVMVCIGSFSLFAPNCISESHVQILHVALEPRNPLEGKPDVRPGQRLSFVDPFTRMIKTHELEDYSVSVPQRNLSQRSQRSNSPPSPHSHGNGNIFHHHQLQLRDRTRPWPLWPNAIPSCKRGLIDGHADRYGVDPYFRAWMRANINSRTRSTSYAKYMIEREDDPFVNRRMPYIDGLSRTALLRAFFSKGLKLREDDRPSKVNRDHYEHNRRLECRKTVEHSSRLRIIRFAFRNPIYPPHTPEMEELGLSYDAYTKIIYDIEYIRRSSSPKNKCGPRIPLLSNLPLGRRSAEDSVAKVSEYVRHVNAQQSKIVWTIEKIPGVYERRFGRTGKEWEVSAWNAEDPLELLLQLERWGIIEKGLDIDDDD</sequence>
<dbReference type="AlphaFoldDB" id="A0A9P9DD17"/>
<feature type="region of interest" description="Disordered" evidence="1">
    <location>
        <begin position="89"/>
        <end position="121"/>
    </location>
</feature>
<comment type="caution">
    <text evidence="2">The sequence shown here is derived from an EMBL/GenBank/DDBJ whole genome shotgun (WGS) entry which is preliminary data.</text>
</comment>
<proteinExistence type="predicted"/>
<evidence type="ECO:0000256" key="1">
    <source>
        <dbReference type="SAM" id="MobiDB-lite"/>
    </source>
</evidence>
<evidence type="ECO:0000313" key="2">
    <source>
        <dbReference type="EMBL" id="KAH7116782.1"/>
    </source>
</evidence>
<reference evidence="2" key="1">
    <citation type="journal article" date="2021" name="Nat. Commun.">
        <title>Genetic determinants of endophytism in the Arabidopsis root mycobiome.</title>
        <authorList>
            <person name="Mesny F."/>
            <person name="Miyauchi S."/>
            <person name="Thiergart T."/>
            <person name="Pickel B."/>
            <person name="Atanasova L."/>
            <person name="Karlsson M."/>
            <person name="Huettel B."/>
            <person name="Barry K.W."/>
            <person name="Haridas S."/>
            <person name="Chen C."/>
            <person name="Bauer D."/>
            <person name="Andreopoulos W."/>
            <person name="Pangilinan J."/>
            <person name="LaButti K."/>
            <person name="Riley R."/>
            <person name="Lipzen A."/>
            <person name="Clum A."/>
            <person name="Drula E."/>
            <person name="Henrissat B."/>
            <person name="Kohler A."/>
            <person name="Grigoriev I.V."/>
            <person name="Martin F.M."/>
            <person name="Hacquard S."/>
        </authorList>
    </citation>
    <scope>NUCLEOTIDE SEQUENCE</scope>
    <source>
        <strain evidence="2">MPI-CAGE-CH-0243</strain>
    </source>
</reference>
<feature type="compositionally biased region" description="Low complexity" evidence="1">
    <location>
        <begin position="409"/>
        <end position="428"/>
    </location>
</feature>
<accession>A0A9P9DD17</accession>
<keyword evidence="3" id="KW-1185">Reference proteome</keyword>
<evidence type="ECO:0000313" key="3">
    <source>
        <dbReference type="Proteomes" id="UP000700596"/>
    </source>
</evidence>
<name>A0A9P9DD17_9PLEO</name>
<feature type="region of interest" description="Disordered" evidence="1">
    <location>
        <begin position="402"/>
        <end position="429"/>
    </location>
</feature>
<feature type="compositionally biased region" description="Low complexity" evidence="1">
    <location>
        <begin position="99"/>
        <end position="121"/>
    </location>
</feature>
<dbReference type="Proteomes" id="UP000700596">
    <property type="component" value="Unassembled WGS sequence"/>
</dbReference>
<feature type="compositionally biased region" description="Basic and acidic residues" evidence="1">
    <location>
        <begin position="57"/>
        <end position="72"/>
    </location>
</feature>
<protein>
    <submittedName>
        <fullName evidence="2">Uncharacterized protein</fullName>
    </submittedName>
</protein>
<organism evidence="2 3">
    <name type="scientific">Dendryphion nanum</name>
    <dbReference type="NCBI Taxonomy" id="256645"/>
    <lineage>
        <taxon>Eukaryota</taxon>
        <taxon>Fungi</taxon>
        <taxon>Dikarya</taxon>
        <taxon>Ascomycota</taxon>
        <taxon>Pezizomycotina</taxon>
        <taxon>Dothideomycetes</taxon>
        <taxon>Pleosporomycetidae</taxon>
        <taxon>Pleosporales</taxon>
        <taxon>Torulaceae</taxon>
        <taxon>Dendryphion</taxon>
    </lineage>
</organism>